<dbReference type="Proteomes" id="UP000064893">
    <property type="component" value="Chromosome"/>
</dbReference>
<dbReference type="Pfam" id="PF00160">
    <property type="entry name" value="Pro_isomerase"/>
    <property type="match status" value="2"/>
</dbReference>
<evidence type="ECO:0000259" key="5">
    <source>
        <dbReference type="PROSITE" id="PS50072"/>
    </source>
</evidence>
<keyword evidence="2 4" id="KW-0697">Rotamase</keyword>
<dbReference type="InterPro" id="IPR029000">
    <property type="entry name" value="Cyclophilin-like_dom_sf"/>
</dbReference>
<comment type="catalytic activity">
    <reaction evidence="4">
        <text>[protein]-peptidylproline (omega=180) = [protein]-peptidylproline (omega=0)</text>
        <dbReference type="Rhea" id="RHEA:16237"/>
        <dbReference type="Rhea" id="RHEA-COMP:10747"/>
        <dbReference type="Rhea" id="RHEA-COMP:10748"/>
        <dbReference type="ChEBI" id="CHEBI:83833"/>
        <dbReference type="ChEBI" id="CHEBI:83834"/>
        <dbReference type="EC" id="5.2.1.8"/>
    </reaction>
</comment>
<dbReference type="PRINTS" id="PR00153">
    <property type="entry name" value="CSAPPISMRASE"/>
</dbReference>
<dbReference type="InterPro" id="IPR002130">
    <property type="entry name" value="Cyclophilin-type_PPIase_dom"/>
</dbReference>
<dbReference type="Gene3D" id="2.40.100.10">
    <property type="entry name" value="Cyclophilin-like"/>
    <property type="match status" value="2"/>
</dbReference>
<proteinExistence type="inferred from homology"/>
<feature type="domain" description="PPIase cyclophilin-type" evidence="5">
    <location>
        <begin position="32"/>
        <end position="269"/>
    </location>
</feature>
<dbReference type="PANTHER" id="PTHR45625:SF4">
    <property type="entry name" value="PEPTIDYLPROLYL ISOMERASE DOMAIN AND WD REPEAT-CONTAINING PROTEIN 1"/>
    <property type="match status" value="1"/>
</dbReference>
<dbReference type="RefSeq" id="WP_057953245.1">
    <property type="nucleotide sequence ID" value="NZ_CP013118.1"/>
</dbReference>
<reference evidence="6 7" key="1">
    <citation type="submission" date="2015-11" db="EMBL/GenBank/DDBJ databases">
        <title>Description and complete genome sequence of a novel strain predominating in hypersaline microbial mats and representing a new family of the Bacteriodetes phylum.</title>
        <authorList>
            <person name="Spring S."/>
            <person name="Bunk B."/>
            <person name="Sproer C."/>
            <person name="Klenk H.-P."/>
        </authorList>
    </citation>
    <scope>NUCLEOTIDE SEQUENCE [LARGE SCALE GENOMIC DNA]</scope>
    <source>
        <strain evidence="6 7">L21-Spi-D4</strain>
    </source>
</reference>
<dbReference type="PATRIC" id="fig|1307839.3.peg.2305"/>
<dbReference type="EC" id="5.2.1.8" evidence="4"/>
<protein>
    <recommendedName>
        <fullName evidence="4">Peptidyl-prolyl cis-trans isomerase</fullName>
        <shortName evidence="4">PPIase</shortName>
        <ecNumber evidence="4">5.2.1.8</ecNumber>
    </recommendedName>
</protein>
<dbReference type="PANTHER" id="PTHR45625">
    <property type="entry name" value="PEPTIDYL-PROLYL CIS-TRANS ISOMERASE-RELATED"/>
    <property type="match status" value="1"/>
</dbReference>
<evidence type="ECO:0000313" key="6">
    <source>
        <dbReference type="EMBL" id="ALO15820.1"/>
    </source>
</evidence>
<dbReference type="SUPFAM" id="SSF50891">
    <property type="entry name" value="Cyclophilin-like"/>
    <property type="match status" value="2"/>
</dbReference>
<accession>A0A0S2I1D5</accession>
<comment type="function">
    <text evidence="4">PPIases accelerate the folding of proteins. It catalyzes the cis-trans isomerization of proline imidic peptide bonds in oligopeptides.</text>
</comment>
<name>A0A0S2I1D5_9BACT</name>
<dbReference type="PROSITE" id="PS00170">
    <property type="entry name" value="CSA_PPIASE_1"/>
    <property type="match status" value="1"/>
</dbReference>
<evidence type="ECO:0000256" key="3">
    <source>
        <dbReference type="ARBA" id="ARBA00023235"/>
    </source>
</evidence>
<dbReference type="OrthoDB" id="9807797at2"/>
<dbReference type="InterPro" id="IPR044666">
    <property type="entry name" value="Cyclophilin_A-like"/>
</dbReference>
<evidence type="ECO:0000256" key="4">
    <source>
        <dbReference type="RuleBase" id="RU363019"/>
    </source>
</evidence>
<gene>
    <name evidence="6" type="ORF">L21SP5_02187</name>
</gene>
<organism evidence="6 7">
    <name type="scientific">Salinivirga cyanobacteriivorans</name>
    <dbReference type="NCBI Taxonomy" id="1307839"/>
    <lineage>
        <taxon>Bacteria</taxon>
        <taxon>Pseudomonadati</taxon>
        <taxon>Bacteroidota</taxon>
        <taxon>Bacteroidia</taxon>
        <taxon>Bacteroidales</taxon>
        <taxon>Salinivirgaceae</taxon>
        <taxon>Salinivirga</taxon>
    </lineage>
</organism>
<keyword evidence="7" id="KW-1185">Reference proteome</keyword>
<keyword evidence="3 4" id="KW-0413">Isomerase</keyword>
<dbReference type="InterPro" id="IPR020892">
    <property type="entry name" value="Cyclophilin-type_PPIase_CS"/>
</dbReference>
<dbReference type="EMBL" id="CP013118">
    <property type="protein sequence ID" value="ALO15820.1"/>
    <property type="molecule type" value="Genomic_DNA"/>
</dbReference>
<evidence type="ECO:0000256" key="2">
    <source>
        <dbReference type="ARBA" id="ARBA00023110"/>
    </source>
</evidence>
<dbReference type="GO" id="GO:0006457">
    <property type="term" value="P:protein folding"/>
    <property type="evidence" value="ECO:0007669"/>
    <property type="project" value="InterPro"/>
</dbReference>
<evidence type="ECO:0000256" key="1">
    <source>
        <dbReference type="ARBA" id="ARBA00007365"/>
    </source>
</evidence>
<comment type="similarity">
    <text evidence="1 4">Belongs to the cyclophilin-type PPIase family.</text>
</comment>
<dbReference type="STRING" id="1307839.L21SP5_02187"/>
<evidence type="ECO:0000313" key="7">
    <source>
        <dbReference type="Proteomes" id="UP000064893"/>
    </source>
</evidence>
<dbReference type="AlphaFoldDB" id="A0A0S2I1D5"/>
<dbReference type="PROSITE" id="PS50072">
    <property type="entry name" value="CSA_PPIASE_2"/>
    <property type="match status" value="1"/>
</dbReference>
<dbReference type="CDD" id="cd00317">
    <property type="entry name" value="cyclophilin"/>
    <property type="match status" value="1"/>
</dbReference>
<dbReference type="GO" id="GO:0003755">
    <property type="term" value="F:peptidyl-prolyl cis-trans isomerase activity"/>
    <property type="evidence" value="ECO:0007669"/>
    <property type="project" value="UniProtKB-UniRule"/>
</dbReference>
<dbReference type="KEGG" id="blq:L21SP5_02187"/>
<sequence>MKHTILLLLFGLILNSTTFGQEESDRSRVQLSTPYGDMIIELYNKTPKHRDNFLKLVKNGFYDSLLFHRVIEGFMIQGGDPDSRNAEDGKRLGNGGPGYQIPAEFDTTLIHKKGALAAAREGDRVNPEKKSSGSQFYIVQGKILPLQVLDQMENKFNQRRVNQLINQYLQEPAHADRKKIMDSLQKAQKYEELNDQYREVEQLITSAPDYEVFKFSSQQKEVYSTVGGTPHLDGAYTVFGQVVEGLSVIDSIAAQPTDKYDRPVENVTMEMKVIK</sequence>